<gene>
    <name evidence="2" type="ORF">PXH66_15930</name>
</gene>
<name>A0AAF0CH08_9BACT</name>
<dbReference type="AlphaFoldDB" id="A0AAF0CH08"/>
<dbReference type="KEGG" id="slom:PXH66_15930"/>
<dbReference type="RefSeq" id="WP_330930530.1">
    <property type="nucleotide sequence ID" value="NZ_CP119075.1"/>
</dbReference>
<dbReference type="EMBL" id="CP119075">
    <property type="protein sequence ID" value="WED63827.1"/>
    <property type="molecule type" value="Genomic_DNA"/>
</dbReference>
<protein>
    <submittedName>
        <fullName evidence="2">Uncharacterized protein</fullName>
    </submittedName>
</protein>
<reference evidence="2" key="1">
    <citation type="submission" date="2023-03" db="EMBL/GenBank/DDBJ databases">
        <title>Lomoglobus Profundus gen. nov., sp. nov., a novel member of the phylum Verrucomicrobia, isolated from deep-marine sediment of South China Sea.</title>
        <authorList>
            <person name="Ahmad T."/>
            <person name="Ishaq S.E."/>
            <person name="Wang F."/>
        </authorList>
    </citation>
    <scope>NUCLEOTIDE SEQUENCE</scope>
    <source>
        <strain evidence="2">LMO-M01</strain>
    </source>
</reference>
<organism evidence="2 3">
    <name type="scientific">Synoicihabitans lomoniglobus</name>
    <dbReference type="NCBI Taxonomy" id="2909285"/>
    <lineage>
        <taxon>Bacteria</taxon>
        <taxon>Pseudomonadati</taxon>
        <taxon>Verrucomicrobiota</taxon>
        <taxon>Opitutia</taxon>
        <taxon>Opitutales</taxon>
        <taxon>Opitutaceae</taxon>
        <taxon>Synoicihabitans</taxon>
    </lineage>
</organism>
<evidence type="ECO:0000313" key="3">
    <source>
        <dbReference type="Proteomes" id="UP001218638"/>
    </source>
</evidence>
<keyword evidence="3" id="KW-1185">Reference proteome</keyword>
<evidence type="ECO:0000313" key="2">
    <source>
        <dbReference type="EMBL" id="WED63827.1"/>
    </source>
</evidence>
<dbReference type="Proteomes" id="UP001218638">
    <property type="component" value="Chromosome"/>
</dbReference>
<feature type="region of interest" description="Disordered" evidence="1">
    <location>
        <begin position="1"/>
        <end position="25"/>
    </location>
</feature>
<accession>A0AAF0CH08</accession>
<sequence length="418" mass="45936">MTTSLPIRGGASPCRSFPAPSREGGAVKSRRGSLLIALGLSLGSPTTLMVNAALPALSADAPRAQGALELRRIELMPPRATVEAYVDAFSTRTWHIGIATRGAAMGMFLGIELRPDLQQELFDPSSWRPDEIRGGFIVTPSPRLLTHMTAAERAECYQLLAQWPANKPERWPLVVPDEAGFNRLEQAGVPRDLVRRARELSFAFAGGFALSDFSVLATEFPDRTILAHFLEEVSKVTTVLPRLNLQHVRSLSDTLAYWTVDHRNTAALPLLEALIEADTGRGIELSAILPGTVRVLLFNLSPLEIHRDISTTSYVMAASVAAPGYRFSRSEQFLPWFQQNFPPVAGPPKFGDVLVMSDDTEYPLPFACAFVADDLVFTRDPVGLGVWRFMRIAELVGRNPHFAGRTIVTHRRTGESLP</sequence>
<evidence type="ECO:0000256" key="1">
    <source>
        <dbReference type="SAM" id="MobiDB-lite"/>
    </source>
</evidence>
<proteinExistence type="predicted"/>